<feature type="region of interest" description="Disordered" evidence="1">
    <location>
        <begin position="313"/>
        <end position="335"/>
    </location>
</feature>
<comment type="caution">
    <text evidence="2">The sequence shown here is derived from an EMBL/GenBank/DDBJ whole genome shotgun (WGS) entry which is preliminary data.</text>
</comment>
<evidence type="ECO:0000313" key="3">
    <source>
        <dbReference type="Proteomes" id="UP001595457"/>
    </source>
</evidence>
<dbReference type="RefSeq" id="WP_377815273.1">
    <property type="nucleotide sequence ID" value="NZ_JBHRSJ010000031.1"/>
</dbReference>
<gene>
    <name evidence="2" type="ORF">ACFOJE_15055</name>
</gene>
<keyword evidence="3" id="KW-1185">Reference proteome</keyword>
<protein>
    <submittedName>
        <fullName evidence="2">DUF1853 family protein</fullName>
    </submittedName>
</protein>
<reference evidence="3" key="1">
    <citation type="journal article" date="2019" name="Int. J. Syst. Evol. Microbiol.">
        <title>The Global Catalogue of Microorganisms (GCM) 10K type strain sequencing project: providing services to taxonomists for standard genome sequencing and annotation.</title>
        <authorList>
            <consortium name="The Broad Institute Genomics Platform"/>
            <consortium name="The Broad Institute Genome Sequencing Center for Infectious Disease"/>
            <person name="Wu L."/>
            <person name="Ma J."/>
        </authorList>
    </citation>
    <scope>NUCLEOTIDE SEQUENCE [LARGE SCALE GENOMIC DNA]</scope>
    <source>
        <strain evidence="3">KCTC 62195</strain>
    </source>
</reference>
<organism evidence="2 3">
    <name type="scientific">Azotobacter bryophylli</name>
    <dbReference type="NCBI Taxonomy" id="1986537"/>
    <lineage>
        <taxon>Bacteria</taxon>
        <taxon>Pseudomonadati</taxon>
        <taxon>Pseudomonadota</taxon>
        <taxon>Gammaproteobacteria</taxon>
        <taxon>Pseudomonadales</taxon>
        <taxon>Pseudomonadaceae</taxon>
        <taxon>Azotobacter</taxon>
    </lineage>
</organism>
<evidence type="ECO:0000256" key="1">
    <source>
        <dbReference type="SAM" id="MobiDB-lite"/>
    </source>
</evidence>
<proteinExistence type="predicted"/>
<evidence type="ECO:0000313" key="2">
    <source>
        <dbReference type="EMBL" id="MFC2973521.1"/>
    </source>
</evidence>
<sequence>MTTLFSDLADLPQRLSHPDVRDLAWALTSPPLLEATPWPQRHPLTASRWSREPGRLADWLIAQDDDGSALEAWLASHPTRRLGLYYERLWQFALSRAPDIRLLAANLPIRRSGHTLGELDLLLRDEEGVHHQELAIKLYFGPPKGDGRDPELWLGPDSQDRLARKLQHLSQHQLPLSTSAAARDALDALSIDHLTAELWLGGYLFYPWPPGCAAPSGASPSHLRGRWLHRAALPELLATSPDGRWQPLPRRAWLAPARISGTDVWSADTFTAWLDNLPPQSPPQLLARLEPEKENGRSWLEAERVFLVSDNWPERTDAGVPLPPGPARKDTSGSS</sequence>
<name>A0ABV7AX65_9GAMM</name>
<dbReference type="EMBL" id="JBHRSJ010000031">
    <property type="protein sequence ID" value="MFC2973521.1"/>
    <property type="molecule type" value="Genomic_DNA"/>
</dbReference>
<dbReference type="Proteomes" id="UP001595457">
    <property type="component" value="Unassembled WGS sequence"/>
</dbReference>
<dbReference type="Pfam" id="PF08907">
    <property type="entry name" value="DUF1853"/>
    <property type="match status" value="1"/>
</dbReference>
<dbReference type="InterPro" id="IPR015003">
    <property type="entry name" value="DUF1853"/>
</dbReference>
<accession>A0ABV7AX65</accession>